<comment type="catalytic activity">
    <reaction evidence="4 7">
        <text>uridine(38/39/40) in tRNA = pseudouridine(38/39/40) in tRNA</text>
        <dbReference type="Rhea" id="RHEA:22376"/>
        <dbReference type="Rhea" id="RHEA-COMP:10085"/>
        <dbReference type="Rhea" id="RHEA-COMP:10087"/>
        <dbReference type="ChEBI" id="CHEBI:65314"/>
        <dbReference type="ChEBI" id="CHEBI:65315"/>
        <dbReference type="EC" id="5.4.99.12"/>
    </reaction>
</comment>
<evidence type="ECO:0000259" key="8">
    <source>
        <dbReference type="Pfam" id="PF01416"/>
    </source>
</evidence>
<keyword evidence="2 4" id="KW-0819">tRNA processing</keyword>
<protein>
    <recommendedName>
        <fullName evidence="4">tRNA pseudouridine synthase A</fullName>
        <ecNumber evidence="4">5.4.99.12</ecNumber>
    </recommendedName>
    <alternativeName>
        <fullName evidence="4">tRNA pseudouridine(38-40) synthase</fullName>
    </alternativeName>
    <alternativeName>
        <fullName evidence="4">tRNA pseudouridylate synthase I</fullName>
    </alternativeName>
    <alternativeName>
        <fullName evidence="4">tRNA-uridine isomerase I</fullName>
    </alternativeName>
</protein>
<dbReference type="PANTHER" id="PTHR11142:SF0">
    <property type="entry name" value="TRNA PSEUDOURIDINE SYNTHASE-LIKE 1"/>
    <property type="match status" value="1"/>
</dbReference>
<dbReference type="InterPro" id="IPR020095">
    <property type="entry name" value="PsdUridine_synth_TruA_C"/>
</dbReference>
<comment type="function">
    <text evidence="4">Formation of pseudouridine at positions 38, 39 and 40 in the anticodon stem and loop of transfer RNAs.</text>
</comment>
<evidence type="ECO:0000256" key="3">
    <source>
        <dbReference type="ARBA" id="ARBA00023235"/>
    </source>
</evidence>
<dbReference type="KEGG" id="pcm:AY601_4776"/>
<feature type="binding site" evidence="4 6">
    <location>
        <position position="108"/>
    </location>
    <ligand>
        <name>substrate</name>
    </ligand>
</feature>
<dbReference type="Proteomes" id="UP000071561">
    <property type="component" value="Chromosome"/>
</dbReference>
<dbReference type="InterPro" id="IPR020103">
    <property type="entry name" value="PsdUridine_synth_cat_dom_sf"/>
</dbReference>
<accession>A0A127VJV0</accession>
<dbReference type="EMBL" id="CP014504">
    <property type="protein sequence ID" value="AMQ01604.1"/>
    <property type="molecule type" value="Genomic_DNA"/>
</dbReference>
<dbReference type="RefSeq" id="WP_068406046.1">
    <property type="nucleotide sequence ID" value="NZ_CP014504.1"/>
</dbReference>
<dbReference type="OrthoDB" id="9811823at2"/>
<dbReference type="HAMAP" id="MF_00171">
    <property type="entry name" value="TruA"/>
    <property type="match status" value="1"/>
</dbReference>
<feature type="domain" description="Pseudouridine synthase I TruA alpha/beta" evidence="8">
    <location>
        <begin position="148"/>
        <end position="244"/>
    </location>
</feature>
<dbReference type="Gene3D" id="3.30.70.660">
    <property type="entry name" value="Pseudouridine synthase I, catalytic domain, C-terminal subdomain"/>
    <property type="match status" value="1"/>
</dbReference>
<comment type="similarity">
    <text evidence="1 4 7">Belongs to the tRNA pseudouridine synthase TruA family.</text>
</comment>
<keyword evidence="10" id="KW-1185">Reference proteome</keyword>
<evidence type="ECO:0000256" key="4">
    <source>
        <dbReference type="HAMAP-Rule" id="MF_00171"/>
    </source>
</evidence>
<dbReference type="Gene3D" id="3.30.70.580">
    <property type="entry name" value="Pseudouridine synthase I, catalytic domain, N-terminal subdomain"/>
    <property type="match status" value="1"/>
</dbReference>
<gene>
    <name evidence="4" type="primary">truA</name>
    <name evidence="9" type="ORF">AY601_4776</name>
</gene>
<dbReference type="AlphaFoldDB" id="A0A127VJV0"/>
<evidence type="ECO:0000256" key="7">
    <source>
        <dbReference type="RuleBase" id="RU003792"/>
    </source>
</evidence>
<organism evidence="9 10">
    <name type="scientific">Pedobacter cryoconitis</name>
    <dbReference type="NCBI Taxonomy" id="188932"/>
    <lineage>
        <taxon>Bacteria</taxon>
        <taxon>Pseudomonadati</taxon>
        <taxon>Bacteroidota</taxon>
        <taxon>Sphingobacteriia</taxon>
        <taxon>Sphingobacteriales</taxon>
        <taxon>Sphingobacteriaceae</taxon>
        <taxon>Pedobacter</taxon>
    </lineage>
</organism>
<evidence type="ECO:0000313" key="9">
    <source>
        <dbReference type="EMBL" id="AMQ01604.1"/>
    </source>
</evidence>
<evidence type="ECO:0000256" key="6">
    <source>
        <dbReference type="PIRSR" id="PIRSR001430-2"/>
    </source>
</evidence>
<dbReference type="SUPFAM" id="SSF55120">
    <property type="entry name" value="Pseudouridine synthase"/>
    <property type="match status" value="1"/>
</dbReference>
<evidence type="ECO:0000256" key="2">
    <source>
        <dbReference type="ARBA" id="ARBA00022694"/>
    </source>
</evidence>
<dbReference type="GO" id="GO:0003723">
    <property type="term" value="F:RNA binding"/>
    <property type="evidence" value="ECO:0007669"/>
    <property type="project" value="InterPro"/>
</dbReference>
<dbReference type="PATRIC" id="fig|188932.3.peg.4952"/>
<evidence type="ECO:0000256" key="5">
    <source>
        <dbReference type="PIRSR" id="PIRSR001430-1"/>
    </source>
</evidence>
<reference evidence="9 10" key="1">
    <citation type="submission" date="2016-03" db="EMBL/GenBank/DDBJ databases">
        <title>Complete genome sequence of Pedobacter cryoconitis PAMC 27485.</title>
        <authorList>
            <person name="Lee J."/>
            <person name="Kim O.-S."/>
        </authorList>
    </citation>
    <scope>NUCLEOTIDE SEQUENCE [LARGE SCALE GENOMIC DNA]</scope>
    <source>
        <strain evidence="9 10">PAMC 27485</strain>
    </source>
</reference>
<dbReference type="GO" id="GO:0031119">
    <property type="term" value="P:tRNA pseudouridine synthesis"/>
    <property type="evidence" value="ECO:0007669"/>
    <property type="project" value="UniProtKB-UniRule"/>
</dbReference>
<name>A0A127VJV0_9SPHI</name>
<evidence type="ECO:0000313" key="10">
    <source>
        <dbReference type="Proteomes" id="UP000071561"/>
    </source>
</evidence>
<evidence type="ECO:0000256" key="1">
    <source>
        <dbReference type="ARBA" id="ARBA00009375"/>
    </source>
</evidence>
<comment type="subunit">
    <text evidence="4">Homodimer.</text>
</comment>
<feature type="active site" description="Nucleophile" evidence="4 5">
    <location>
        <position position="51"/>
    </location>
</feature>
<keyword evidence="3 4" id="KW-0413">Isomerase</keyword>
<dbReference type="InterPro" id="IPR020094">
    <property type="entry name" value="TruA/RsuA/RluB/E/F_N"/>
</dbReference>
<dbReference type="InterPro" id="IPR001406">
    <property type="entry name" value="PsdUridine_synth_TruA"/>
</dbReference>
<dbReference type="PANTHER" id="PTHR11142">
    <property type="entry name" value="PSEUDOURIDYLATE SYNTHASE"/>
    <property type="match status" value="1"/>
</dbReference>
<proteinExistence type="inferred from homology"/>
<sequence length="269" mass="31225">MRYFVHISYNGLQYNGWQKQLNVLNIQGVIENALTQIFKVPVFINGCGRTDAQVHASQFFFHMDIEQPWDFDLIFRLNKLLPLNIAVYDIIPMEGLPHARFDAVQRAYDYFLHTYKDPFLNGLSSYYLLENLQWDQMKAAVALLPLYKDYRAFCTSPDKYEHTLCYVRSASLMVDEKGEKMRFQISSNRFLGKMIRIIMGQLLKIGQGTLSVDEFESHLISRKTPALITPAHPQGLYLSKVTYPYLNLPPRVDFSAVLQKHADTNWKAL</sequence>
<dbReference type="InterPro" id="IPR020097">
    <property type="entry name" value="PsdUridine_synth_TruA_a/b_dom"/>
</dbReference>
<comment type="caution">
    <text evidence="4">Lacks conserved residue(s) required for the propagation of feature annotation.</text>
</comment>
<dbReference type="EC" id="5.4.99.12" evidence="4"/>
<dbReference type="PIRSF" id="PIRSF001430">
    <property type="entry name" value="tRNA_psdUrid_synth"/>
    <property type="match status" value="1"/>
</dbReference>
<dbReference type="Pfam" id="PF01416">
    <property type="entry name" value="PseudoU_synth_1"/>
    <property type="match status" value="1"/>
</dbReference>
<dbReference type="GO" id="GO:0160147">
    <property type="term" value="F:tRNA pseudouridine(38-40) synthase activity"/>
    <property type="evidence" value="ECO:0007669"/>
    <property type="project" value="UniProtKB-EC"/>
</dbReference>